<reference evidence="2 3" key="1">
    <citation type="journal article" date="2017" name="Mol. Plant">
        <title>The Genome of Medicinal Plant Macleaya cordata Provides New Insights into Benzylisoquinoline Alkaloids Metabolism.</title>
        <authorList>
            <person name="Liu X."/>
            <person name="Liu Y."/>
            <person name="Huang P."/>
            <person name="Ma Y."/>
            <person name="Qing Z."/>
            <person name="Tang Q."/>
            <person name="Cao H."/>
            <person name="Cheng P."/>
            <person name="Zheng Y."/>
            <person name="Yuan Z."/>
            <person name="Zhou Y."/>
            <person name="Liu J."/>
            <person name="Tang Z."/>
            <person name="Zhuo Y."/>
            <person name="Zhang Y."/>
            <person name="Yu L."/>
            <person name="Huang J."/>
            <person name="Yang P."/>
            <person name="Peng Q."/>
            <person name="Zhang J."/>
            <person name="Jiang W."/>
            <person name="Zhang Z."/>
            <person name="Lin K."/>
            <person name="Ro D.K."/>
            <person name="Chen X."/>
            <person name="Xiong X."/>
            <person name="Shang Y."/>
            <person name="Huang S."/>
            <person name="Zeng J."/>
        </authorList>
    </citation>
    <scope>NUCLEOTIDE SEQUENCE [LARGE SCALE GENOMIC DNA]</scope>
    <source>
        <strain evidence="3">cv. BLH2017</strain>
        <tissue evidence="2">Root</tissue>
    </source>
</reference>
<keyword evidence="3" id="KW-1185">Reference proteome</keyword>
<evidence type="ECO:0000313" key="3">
    <source>
        <dbReference type="Proteomes" id="UP000195402"/>
    </source>
</evidence>
<evidence type="ECO:0000313" key="2">
    <source>
        <dbReference type="EMBL" id="OVA19711.1"/>
    </source>
</evidence>
<dbReference type="OMA" id="MENADCT"/>
<evidence type="ECO:0000256" key="1">
    <source>
        <dbReference type="SAM" id="MobiDB-lite"/>
    </source>
</evidence>
<gene>
    <name evidence="2" type="ORF">BVC80_9059g30</name>
</gene>
<name>A0A200RAH8_MACCD</name>
<dbReference type="AlphaFoldDB" id="A0A200RAH8"/>
<proteinExistence type="predicted"/>
<sequence length="162" mass="18871">MERENKKRERHQEDQWKNDSETNAKKKKQELICFDDLDFCTITDSFRPLGVFDFPWLKENRVSESEDWKFEDEFSYNLLVDSTYSAPDNCIDFPGEVLCETPELVDEFPTGTNGEKLEEKSWISNMDEIDGVDCIWSCVLNQPLSTGTTTGTGSIQKEYRVR</sequence>
<organism evidence="2 3">
    <name type="scientific">Macleaya cordata</name>
    <name type="common">Five-seeded plume-poppy</name>
    <name type="synonym">Bocconia cordata</name>
    <dbReference type="NCBI Taxonomy" id="56857"/>
    <lineage>
        <taxon>Eukaryota</taxon>
        <taxon>Viridiplantae</taxon>
        <taxon>Streptophyta</taxon>
        <taxon>Embryophyta</taxon>
        <taxon>Tracheophyta</taxon>
        <taxon>Spermatophyta</taxon>
        <taxon>Magnoliopsida</taxon>
        <taxon>Ranunculales</taxon>
        <taxon>Papaveraceae</taxon>
        <taxon>Papaveroideae</taxon>
        <taxon>Macleaya</taxon>
    </lineage>
</organism>
<dbReference type="OrthoDB" id="749393at2759"/>
<feature type="region of interest" description="Disordered" evidence="1">
    <location>
        <begin position="1"/>
        <end position="25"/>
    </location>
</feature>
<accession>A0A200RAH8</accession>
<dbReference type="Proteomes" id="UP000195402">
    <property type="component" value="Unassembled WGS sequence"/>
</dbReference>
<protein>
    <submittedName>
        <fullName evidence="2">Uncharacterized protein</fullName>
    </submittedName>
</protein>
<feature type="compositionally biased region" description="Basic and acidic residues" evidence="1">
    <location>
        <begin position="1"/>
        <end position="24"/>
    </location>
</feature>
<dbReference type="EMBL" id="MVGT01000180">
    <property type="protein sequence ID" value="OVA19711.1"/>
    <property type="molecule type" value="Genomic_DNA"/>
</dbReference>
<comment type="caution">
    <text evidence="2">The sequence shown here is derived from an EMBL/GenBank/DDBJ whole genome shotgun (WGS) entry which is preliminary data.</text>
</comment>
<dbReference type="InParanoid" id="A0A200RAH8"/>